<comment type="caution">
    <text evidence="1">The sequence shown here is derived from an EMBL/GenBank/DDBJ whole genome shotgun (WGS) entry which is preliminary data.</text>
</comment>
<accession>A0A9Q0FHL8</accession>
<protein>
    <submittedName>
        <fullName evidence="1">Uncharacterized protein</fullName>
    </submittedName>
</protein>
<evidence type="ECO:0000313" key="2">
    <source>
        <dbReference type="Proteomes" id="UP001141552"/>
    </source>
</evidence>
<name>A0A9Q0FHL8_9ROSI</name>
<organism evidence="1 2">
    <name type="scientific">Turnera subulata</name>
    <dbReference type="NCBI Taxonomy" id="218843"/>
    <lineage>
        <taxon>Eukaryota</taxon>
        <taxon>Viridiplantae</taxon>
        <taxon>Streptophyta</taxon>
        <taxon>Embryophyta</taxon>
        <taxon>Tracheophyta</taxon>
        <taxon>Spermatophyta</taxon>
        <taxon>Magnoliopsida</taxon>
        <taxon>eudicotyledons</taxon>
        <taxon>Gunneridae</taxon>
        <taxon>Pentapetalae</taxon>
        <taxon>rosids</taxon>
        <taxon>fabids</taxon>
        <taxon>Malpighiales</taxon>
        <taxon>Passifloraceae</taxon>
        <taxon>Turnera</taxon>
    </lineage>
</organism>
<sequence length="105" mass="12822">MNGNERRKCAIDNSSYLFCFGWRLNFKSNIYGEIKKNEALHRKEKEKSFRIFFCLLYFSFYVRTIKEHHYSTRIYIKQDLLPKLLISQIQIIRRHASFLKANKYC</sequence>
<reference evidence="1" key="2">
    <citation type="journal article" date="2023" name="Plants (Basel)">
        <title>Annotation of the Turnera subulata (Passifloraceae) Draft Genome Reveals the S-Locus Evolved after the Divergence of Turneroideae from Passifloroideae in a Stepwise Manner.</title>
        <authorList>
            <person name="Henning P.M."/>
            <person name="Roalson E.H."/>
            <person name="Mir W."/>
            <person name="McCubbin A.G."/>
            <person name="Shore J.S."/>
        </authorList>
    </citation>
    <scope>NUCLEOTIDE SEQUENCE</scope>
    <source>
        <strain evidence="1">F60SS</strain>
    </source>
</reference>
<dbReference type="Proteomes" id="UP001141552">
    <property type="component" value="Unassembled WGS sequence"/>
</dbReference>
<feature type="non-terminal residue" evidence="1">
    <location>
        <position position="1"/>
    </location>
</feature>
<dbReference type="EMBL" id="JAKUCV010005316">
    <property type="protein sequence ID" value="KAJ4831656.1"/>
    <property type="molecule type" value="Genomic_DNA"/>
</dbReference>
<evidence type="ECO:0000313" key="1">
    <source>
        <dbReference type="EMBL" id="KAJ4831656.1"/>
    </source>
</evidence>
<proteinExistence type="predicted"/>
<gene>
    <name evidence="1" type="ORF">Tsubulata_040961</name>
</gene>
<reference evidence="1" key="1">
    <citation type="submission" date="2022-02" db="EMBL/GenBank/DDBJ databases">
        <authorList>
            <person name="Henning P.M."/>
            <person name="McCubbin A.G."/>
            <person name="Shore J.S."/>
        </authorList>
    </citation>
    <scope>NUCLEOTIDE SEQUENCE</scope>
    <source>
        <strain evidence="1">F60SS</strain>
        <tissue evidence="1">Leaves</tissue>
    </source>
</reference>
<keyword evidence="2" id="KW-1185">Reference proteome</keyword>
<dbReference type="AlphaFoldDB" id="A0A9Q0FHL8"/>